<dbReference type="EMBL" id="CP061799">
    <property type="protein sequence ID" value="QTA83903.1"/>
    <property type="molecule type" value="Genomic_DNA"/>
</dbReference>
<accession>A0A975BEL6</accession>
<reference evidence="1" key="1">
    <citation type="journal article" date="2021" name="Microb. Physiol.">
        <title>Proteogenomic Insights into the Physiology of Marine, Sulfate-Reducing, Filamentous Desulfonema limicola and Desulfonema magnum.</title>
        <authorList>
            <person name="Schnaars V."/>
            <person name="Wohlbrand L."/>
            <person name="Scheve S."/>
            <person name="Hinrichs C."/>
            <person name="Reinhardt R."/>
            <person name="Rabus R."/>
        </authorList>
    </citation>
    <scope>NUCLEOTIDE SEQUENCE</scope>
    <source>
        <strain evidence="1">5ac10</strain>
    </source>
</reference>
<dbReference type="AlphaFoldDB" id="A0A975BEL6"/>
<evidence type="ECO:0000313" key="1">
    <source>
        <dbReference type="EMBL" id="QTA83903.1"/>
    </source>
</evidence>
<keyword evidence="2" id="KW-1185">Reference proteome</keyword>
<evidence type="ECO:0000313" key="2">
    <source>
        <dbReference type="Proteomes" id="UP000663720"/>
    </source>
</evidence>
<dbReference type="KEGG" id="dli:dnl_63270"/>
<name>A0A975BEL6_9BACT</name>
<protein>
    <submittedName>
        <fullName evidence="1">Uncharacterized protein</fullName>
    </submittedName>
</protein>
<dbReference type="RefSeq" id="WP_207689684.1">
    <property type="nucleotide sequence ID" value="NZ_CP061799.1"/>
</dbReference>
<proteinExistence type="predicted"/>
<sequence length="81" mass="9526">MELLTRKYDCTKYDECLKKAAYEDRENQCQNCTEYKPGKIMFTDADIQGSWDLLIEIIAPLIEMETRKLSHINAIKTLHIE</sequence>
<gene>
    <name evidence="1" type="ORF">dnl_63270</name>
</gene>
<organism evidence="1 2">
    <name type="scientific">Desulfonema limicola</name>
    <dbReference type="NCBI Taxonomy" id="45656"/>
    <lineage>
        <taxon>Bacteria</taxon>
        <taxon>Pseudomonadati</taxon>
        <taxon>Thermodesulfobacteriota</taxon>
        <taxon>Desulfobacteria</taxon>
        <taxon>Desulfobacterales</taxon>
        <taxon>Desulfococcaceae</taxon>
        <taxon>Desulfonema</taxon>
    </lineage>
</organism>
<dbReference type="Proteomes" id="UP000663720">
    <property type="component" value="Chromosome"/>
</dbReference>